<evidence type="ECO:0000313" key="9">
    <source>
        <dbReference type="Proteomes" id="UP001363151"/>
    </source>
</evidence>
<evidence type="ECO:0000256" key="6">
    <source>
        <dbReference type="ARBA" id="ARBA00022640"/>
    </source>
</evidence>
<evidence type="ECO:0000256" key="4">
    <source>
        <dbReference type="ARBA" id="ARBA00022528"/>
    </source>
</evidence>
<dbReference type="InterPro" id="IPR001344">
    <property type="entry name" value="Chloro_AB-bd_pln"/>
</dbReference>
<evidence type="ECO:0000256" key="7">
    <source>
        <dbReference type="SAM" id="SignalP"/>
    </source>
</evidence>
<organism evidence="8 9">
    <name type="scientific">Aureococcus anophagefferens</name>
    <name type="common">Harmful bloom alga</name>
    <dbReference type="NCBI Taxonomy" id="44056"/>
    <lineage>
        <taxon>Eukaryota</taxon>
        <taxon>Sar</taxon>
        <taxon>Stramenopiles</taxon>
        <taxon>Ochrophyta</taxon>
        <taxon>Pelagophyceae</taxon>
        <taxon>Pelagomonadales</taxon>
        <taxon>Pelagomonadaceae</taxon>
        <taxon>Aureococcus</taxon>
    </lineage>
</organism>
<protein>
    <submittedName>
        <fullName evidence="8">Chlorophyll A-B binding protein</fullName>
    </submittedName>
</protein>
<keyword evidence="7" id="KW-0732">Signal</keyword>
<comment type="caution">
    <text evidence="8">The sequence shown here is derived from an EMBL/GenBank/DDBJ whole genome shotgun (WGS) entry which is preliminary data.</text>
</comment>
<keyword evidence="6" id="KW-0934">Plastid</keyword>
<dbReference type="Gene3D" id="1.10.3460.10">
    <property type="entry name" value="Chlorophyll a/b binding protein domain"/>
    <property type="match status" value="1"/>
</dbReference>
<comment type="subcellular location">
    <subcellularLocation>
        <location evidence="2">Plastid</location>
        <location evidence="2">Chloroplast</location>
    </subcellularLocation>
</comment>
<evidence type="ECO:0000313" key="8">
    <source>
        <dbReference type="EMBL" id="KAK7248514.1"/>
    </source>
</evidence>
<proteinExistence type="inferred from homology"/>
<feature type="chain" id="PRO_5047167620" evidence="7">
    <location>
        <begin position="20"/>
        <end position="252"/>
    </location>
</feature>
<dbReference type="PANTHER" id="PTHR21649">
    <property type="entry name" value="CHLOROPHYLL A/B BINDING PROTEIN"/>
    <property type="match status" value="1"/>
</dbReference>
<dbReference type="EMBL" id="JBBJCI010000094">
    <property type="protein sequence ID" value="KAK7248514.1"/>
    <property type="molecule type" value="Genomic_DNA"/>
</dbReference>
<evidence type="ECO:0000256" key="1">
    <source>
        <dbReference type="ARBA" id="ARBA00004022"/>
    </source>
</evidence>
<keyword evidence="9" id="KW-1185">Reference proteome</keyword>
<dbReference type="SUPFAM" id="SSF103511">
    <property type="entry name" value="Chlorophyll a-b binding protein"/>
    <property type="match status" value="1"/>
</dbReference>
<comment type="function">
    <text evidence="1">The light-harvesting complex (LHC) functions as a light receptor, it captures and delivers excitation energy to photosystems with which it is closely associated. Energy is transferred from the carotenoid and chlorophyll C (or B) to chlorophyll A and the photosynthetic reaction centers where it is used to synthesize ATP and reducing power.</text>
</comment>
<evidence type="ECO:0000256" key="3">
    <source>
        <dbReference type="ARBA" id="ARBA00005933"/>
    </source>
</evidence>
<name>A0ABR1G613_AURAN</name>
<comment type="similarity">
    <text evidence="3">Belongs to the fucoxanthin chlorophyll protein family.</text>
</comment>
<evidence type="ECO:0000256" key="2">
    <source>
        <dbReference type="ARBA" id="ARBA00004229"/>
    </source>
</evidence>
<accession>A0ABR1G613</accession>
<dbReference type="Proteomes" id="UP001363151">
    <property type="component" value="Unassembled WGS sequence"/>
</dbReference>
<dbReference type="InterPro" id="IPR022796">
    <property type="entry name" value="Chloroa_b-bind"/>
</dbReference>
<evidence type="ECO:0000256" key="5">
    <source>
        <dbReference type="ARBA" id="ARBA00022531"/>
    </source>
</evidence>
<gene>
    <name evidence="8" type="ORF">SO694_00162016</name>
</gene>
<reference evidence="8 9" key="1">
    <citation type="submission" date="2024-03" db="EMBL/GenBank/DDBJ databases">
        <title>Aureococcus anophagefferens CCMP1851 and Kratosvirus quantuckense: Draft genome of a second virus-susceptible host strain in the model system.</title>
        <authorList>
            <person name="Chase E."/>
            <person name="Truchon A.R."/>
            <person name="Schepens W."/>
            <person name="Wilhelm S.W."/>
        </authorList>
    </citation>
    <scope>NUCLEOTIDE SEQUENCE [LARGE SCALE GENOMIC DNA]</scope>
    <source>
        <strain evidence="8 9">CCMP1851</strain>
    </source>
</reference>
<dbReference type="Pfam" id="PF00504">
    <property type="entry name" value="Chloroa_b-bind"/>
    <property type="match status" value="1"/>
</dbReference>
<feature type="signal peptide" evidence="7">
    <location>
        <begin position="1"/>
        <end position="19"/>
    </location>
</feature>
<keyword evidence="5" id="KW-0602">Photosynthesis</keyword>
<sequence length="252" mass="26889">MRAAAKLILALAALAPAAAFVAPAAQSATVKVQETKADLEALAVKLNPVVGYYDPLGLADADLWGRGNEYTIGWLRQAEIKHGRVAMAGFVGYCLHANGVQFPIHIPGDYSTKSPAELWDQMPEAGKWQIILFVGFLEFWSESGAGGAHYTKGGKPGAFPSFNSPAAGDEYKIPHPVPLDLFDPAGLSKNASPEKKERGLLIEINNGRLAMLGLFGFLAESKVPGSVPALSFIPAYDGDYMAPFAANFHVFN</sequence>
<keyword evidence="4" id="KW-0150">Chloroplast</keyword>